<name>A0A081G4M1_9GAMM</name>
<feature type="repeat" description="TPR" evidence="1">
    <location>
        <begin position="74"/>
        <end position="107"/>
    </location>
</feature>
<proteinExistence type="predicted"/>
<dbReference type="InterPro" id="IPR019734">
    <property type="entry name" value="TPR_rpt"/>
</dbReference>
<dbReference type="AlphaFoldDB" id="A0A081G4M1"/>
<dbReference type="SMART" id="SM00028">
    <property type="entry name" value="TPR"/>
    <property type="match status" value="2"/>
</dbReference>
<dbReference type="Pfam" id="PF08242">
    <property type="entry name" value="Methyltransf_12"/>
    <property type="match status" value="1"/>
</dbReference>
<evidence type="ECO:0000313" key="3">
    <source>
        <dbReference type="EMBL" id="KEA65726.1"/>
    </source>
</evidence>
<dbReference type="RefSeq" id="WP_051692216.1">
    <property type="nucleotide sequence ID" value="NZ_JMQN01000004.1"/>
</dbReference>
<accession>A0A081G4M1</accession>
<protein>
    <submittedName>
        <fullName evidence="3">Ser-tRNA(Ala) deacylase</fullName>
    </submittedName>
</protein>
<dbReference type="OrthoDB" id="9809392at2"/>
<evidence type="ECO:0000313" key="4">
    <source>
        <dbReference type="Proteomes" id="UP000028252"/>
    </source>
</evidence>
<dbReference type="PANTHER" id="PTHR43861">
    <property type="entry name" value="TRANS-ACONITATE 2-METHYLTRANSFERASE-RELATED"/>
    <property type="match status" value="1"/>
</dbReference>
<dbReference type="Proteomes" id="UP000028252">
    <property type="component" value="Unassembled WGS sequence"/>
</dbReference>
<evidence type="ECO:0000259" key="2">
    <source>
        <dbReference type="Pfam" id="PF08242"/>
    </source>
</evidence>
<dbReference type="EMBL" id="JMQN01000004">
    <property type="protein sequence ID" value="KEA65726.1"/>
    <property type="molecule type" value="Genomic_DNA"/>
</dbReference>
<dbReference type="InterPro" id="IPR011990">
    <property type="entry name" value="TPR-like_helical_dom_sf"/>
</dbReference>
<dbReference type="PANTHER" id="PTHR43861:SF1">
    <property type="entry name" value="TRANS-ACONITATE 2-METHYLTRANSFERASE"/>
    <property type="match status" value="1"/>
</dbReference>
<dbReference type="Gene3D" id="3.40.50.150">
    <property type="entry name" value="Vaccinia Virus protein VP39"/>
    <property type="match status" value="1"/>
</dbReference>
<dbReference type="InterPro" id="IPR013217">
    <property type="entry name" value="Methyltransf_12"/>
</dbReference>
<dbReference type="STRING" id="1232683.ADIMK_0038"/>
<sequence>MSETNPLHQALMLMQQSAYTSAQAICQSLLERNPNDFNARHLLGVIKMRSGNPIIACKELKRAAELPVAPRFKAQALSNLSLALQQRERFEEALTAIEQALSLQSDEGAFQLNYLNLLDNLERWDAIAEATERFPGLSKMPDAQFTLARAARKRGKTQDALLHIEQLKSYGDLEADEQGEYALAMLLTGNEAQLLAECDHMSPQQLQSVADYMAEEGETDASLIIYRLLLKRDPSHAGARHMIDASCGHIGASAPADYVRNLYDAHAEQFERQLVRRLEYRAPELLVERIAALLPKQIGRVADLGCGSGLLGRALRKHFVLSELLGCDLSSGMLEQARQKGGYDQLHHEEMNAWLARQLEMDLICATDVLIYTGDLYPVLKVASMALKPGGLFAFSVESTDTDLLLHSSGRYRHSETHIRDRAHSAGLELLSCERFPLRQEQGKMISGLLVICRRPKQLTGGEI</sequence>
<keyword evidence="4" id="KW-1185">Reference proteome</keyword>
<gene>
    <name evidence="3" type="ORF">ADIMK_0038</name>
</gene>
<comment type="caution">
    <text evidence="3">The sequence shown here is derived from an EMBL/GenBank/DDBJ whole genome shotgun (WGS) entry which is preliminary data.</text>
</comment>
<reference evidence="3 4" key="1">
    <citation type="submission" date="2014-04" db="EMBL/GenBank/DDBJ databases">
        <title>Marinobacterium kochiensis sp. nov., isolated from sediment sample collected from Kochi backwaters in Kerala, India.</title>
        <authorList>
            <person name="Singh A."/>
            <person name="Pinnaka A.K."/>
        </authorList>
    </citation>
    <scope>NUCLEOTIDE SEQUENCE [LARGE SCALE GENOMIC DNA]</scope>
    <source>
        <strain evidence="3 4">AK27</strain>
    </source>
</reference>
<feature type="domain" description="Methyltransferase type 12" evidence="2">
    <location>
        <begin position="303"/>
        <end position="393"/>
    </location>
</feature>
<evidence type="ECO:0000256" key="1">
    <source>
        <dbReference type="PROSITE-ProRule" id="PRU00339"/>
    </source>
</evidence>
<dbReference type="PROSITE" id="PS50005">
    <property type="entry name" value="TPR"/>
    <property type="match status" value="1"/>
</dbReference>
<keyword evidence="1" id="KW-0802">TPR repeat</keyword>
<organism evidence="3 4">
    <name type="scientific">Marinobacterium lacunae</name>
    <dbReference type="NCBI Taxonomy" id="1232683"/>
    <lineage>
        <taxon>Bacteria</taxon>
        <taxon>Pseudomonadati</taxon>
        <taxon>Pseudomonadota</taxon>
        <taxon>Gammaproteobacteria</taxon>
        <taxon>Oceanospirillales</taxon>
        <taxon>Oceanospirillaceae</taxon>
        <taxon>Marinobacterium</taxon>
    </lineage>
</organism>
<dbReference type="SUPFAM" id="SSF53335">
    <property type="entry name" value="S-adenosyl-L-methionine-dependent methyltransferases"/>
    <property type="match status" value="1"/>
</dbReference>
<dbReference type="CDD" id="cd02440">
    <property type="entry name" value="AdoMet_MTases"/>
    <property type="match status" value="1"/>
</dbReference>
<dbReference type="SUPFAM" id="SSF48452">
    <property type="entry name" value="TPR-like"/>
    <property type="match status" value="1"/>
</dbReference>
<dbReference type="InterPro" id="IPR029063">
    <property type="entry name" value="SAM-dependent_MTases_sf"/>
</dbReference>
<dbReference type="Gene3D" id="1.25.40.10">
    <property type="entry name" value="Tetratricopeptide repeat domain"/>
    <property type="match status" value="1"/>
</dbReference>
<dbReference type="Pfam" id="PF13181">
    <property type="entry name" value="TPR_8"/>
    <property type="match status" value="1"/>
</dbReference>
<dbReference type="eggNOG" id="COG4976">
    <property type="taxonomic scope" value="Bacteria"/>
</dbReference>
<dbReference type="eggNOG" id="COG0457">
    <property type="taxonomic scope" value="Bacteria"/>
</dbReference>
<dbReference type="PATRIC" id="fig|1232683.4.peg.38"/>